<dbReference type="SUPFAM" id="SSF53383">
    <property type="entry name" value="PLP-dependent transferases"/>
    <property type="match status" value="1"/>
</dbReference>
<dbReference type="PANTHER" id="PTHR43277">
    <property type="entry name" value="ARGININE DECARBOXYLASE"/>
    <property type="match status" value="1"/>
</dbReference>
<dbReference type="EMBL" id="VSSQ01032037">
    <property type="protein sequence ID" value="MPM83172.1"/>
    <property type="molecule type" value="Genomic_DNA"/>
</dbReference>
<comment type="caution">
    <text evidence="4">The sequence shown here is derived from an EMBL/GenBank/DDBJ whole genome shotgun (WGS) entry which is preliminary data.</text>
</comment>
<dbReference type="InterPro" id="IPR052357">
    <property type="entry name" value="Orn_Lys_Arg_decarboxylase-I"/>
</dbReference>
<organism evidence="4">
    <name type="scientific">bioreactor metagenome</name>
    <dbReference type="NCBI Taxonomy" id="1076179"/>
    <lineage>
        <taxon>unclassified sequences</taxon>
        <taxon>metagenomes</taxon>
        <taxon>ecological metagenomes</taxon>
    </lineage>
</organism>
<dbReference type="InterPro" id="IPR015424">
    <property type="entry name" value="PyrdxlP-dep_Trfase"/>
</dbReference>
<name>A0A645D359_9ZZZZ</name>
<evidence type="ECO:0000256" key="1">
    <source>
        <dbReference type="ARBA" id="ARBA00001933"/>
    </source>
</evidence>
<dbReference type="GO" id="GO:0008792">
    <property type="term" value="F:arginine decarboxylase activity"/>
    <property type="evidence" value="ECO:0007669"/>
    <property type="project" value="UniProtKB-EC"/>
</dbReference>
<keyword evidence="4" id="KW-0456">Lyase</keyword>
<protein>
    <submittedName>
        <fullName evidence="4">Arginine decarboxylase</fullName>
        <ecNumber evidence="4">4.1.1.19</ecNumber>
    </submittedName>
</protein>
<dbReference type="AlphaFoldDB" id="A0A645D359"/>
<dbReference type="InterPro" id="IPR015421">
    <property type="entry name" value="PyrdxlP-dep_Trfase_major"/>
</dbReference>
<dbReference type="Gene3D" id="3.40.640.10">
    <property type="entry name" value="Type I PLP-dependent aspartate aminotransferase-like (Major domain)"/>
    <property type="match status" value="1"/>
</dbReference>
<accession>A0A645D359</accession>
<proteinExistence type="predicted"/>
<feature type="domain" description="Orn/Lys/Arg decarboxylase C-terminal" evidence="3">
    <location>
        <begin position="179"/>
        <end position="220"/>
    </location>
</feature>
<keyword evidence="2" id="KW-0663">Pyridoxal phosphate</keyword>
<dbReference type="EC" id="4.1.1.19" evidence="4"/>
<dbReference type="PANTHER" id="PTHR43277:SF4">
    <property type="entry name" value="ARGININE DECARBOXYLASE"/>
    <property type="match status" value="1"/>
</dbReference>
<reference evidence="4" key="1">
    <citation type="submission" date="2019-08" db="EMBL/GenBank/DDBJ databases">
        <authorList>
            <person name="Kucharzyk K."/>
            <person name="Murdoch R.W."/>
            <person name="Higgins S."/>
            <person name="Loffler F."/>
        </authorList>
    </citation>
    <scope>NUCLEOTIDE SEQUENCE</scope>
</reference>
<evidence type="ECO:0000259" key="3">
    <source>
        <dbReference type="Pfam" id="PF03711"/>
    </source>
</evidence>
<dbReference type="Gene3D" id="3.90.100.10">
    <property type="entry name" value="Orn/Lys/Arg decarboxylase, C-terminal domain"/>
    <property type="match status" value="1"/>
</dbReference>
<dbReference type="SUPFAM" id="SSF55904">
    <property type="entry name" value="Ornithine decarboxylase C-terminal domain"/>
    <property type="match status" value="1"/>
</dbReference>
<dbReference type="Pfam" id="PF03711">
    <property type="entry name" value="OKR_DC_1_C"/>
    <property type="match status" value="1"/>
</dbReference>
<comment type="cofactor">
    <cofactor evidence="1">
        <name>pyridoxal 5'-phosphate</name>
        <dbReference type="ChEBI" id="CHEBI:597326"/>
    </cofactor>
</comment>
<evidence type="ECO:0000313" key="4">
    <source>
        <dbReference type="EMBL" id="MPM83172.1"/>
    </source>
</evidence>
<evidence type="ECO:0000256" key="2">
    <source>
        <dbReference type="ARBA" id="ARBA00022898"/>
    </source>
</evidence>
<dbReference type="InterPro" id="IPR036633">
    <property type="entry name" value="Prn/Lys/Arg_de-COase_C_sf"/>
</dbReference>
<dbReference type="InterPro" id="IPR008286">
    <property type="entry name" value="Prn/Lys/Arg_de-COase_C"/>
</dbReference>
<gene>
    <name evidence="4" type="primary">speA_43</name>
    <name evidence="4" type="ORF">SDC9_130235</name>
</gene>
<sequence>MPSLTQTAIAHAGSEEAASLLEEQLDLFQTSSPSYLLMASIDGCVRLLEERGDELFEAWHERLGRFCREAQVLKRFTIFGLNGLPGGVFGHDPSKILIGCAHSGISGYRLLHTLREGYGIDLEMAGYRSALAMTGMGDAEDALSRLVMALKDIEQNTAPGELPPDDALPRAEAVLSPGEALERDHELIPIEAAAGLVCAEYVTAYPPGIPLLVPGEAITARIVTAAGRGESLMKSKSKGKGGQIAVLKAVSEL</sequence>